<dbReference type="NCBIfam" id="NF003676">
    <property type="entry name" value="PRK05303.1"/>
    <property type="match status" value="1"/>
</dbReference>
<keyword evidence="6" id="KW-0472">Membrane</keyword>
<evidence type="ECO:0000256" key="1">
    <source>
        <dbReference type="ARBA" id="ARBA00002591"/>
    </source>
</evidence>
<evidence type="ECO:0000256" key="4">
    <source>
        <dbReference type="ARBA" id="ARBA00023143"/>
    </source>
</evidence>
<dbReference type="GO" id="GO:0071973">
    <property type="term" value="P:bacterial-type flagellum-dependent cell motility"/>
    <property type="evidence" value="ECO:0007669"/>
    <property type="project" value="InterPro"/>
</dbReference>
<reference evidence="7" key="1">
    <citation type="submission" date="2020-11" db="EMBL/GenBank/DDBJ databases">
        <title>Halonatronomonas betainensis gen. nov., sp. nov. a novel haloalkaliphilic representative of the family Halanaerobiacae capable of betaine degradation.</title>
        <authorList>
            <person name="Boltyanskaya Y."/>
            <person name="Kevbrin V."/>
            <person name="Detkova E."/>
            <person name="Grouzdev D.S."/>
            <person name="Koziaeva V."/>
            <person name="Zhilina T."/>
        </authorList>
    </citation>
    <scope>NUCLEOTIDE SEQUENCE</scope>
    <source>
        <strain evidence="7">Z-7014</strain>
    </source>
</reference>
<protein>
    <recommendedName>
        <fullName evidence="5">Flagellar P-ring protein</fullName>
    </recommendedName>
    <alternativeName>
        <fullName evidence="5">Basal body P-ring protein</fullName>
    </alternativeName>
</protein>
<dbReference type="EMBL" id="JADPIE010000001">
    <property type="protein sequence ID" value="MBF8435716.1"/>
    <property type="molecule type" value="Genomic_DNA"/>
</dbReference>
<dbReference type="GO" id="GO:0005198">
    <property type="term" value="F:structural molecule activity"/>
    <property type="evidence" value="ECO:0007669"/>
    <property type="project" value="InterPro"/>
</dbReference>
<evidence type="ECO:0000256" key="5">
    <source>
        <dbReference type="HAMAP-Rule" id="MF_00416"/>
    </source>
</evidence>
<dbReference type="AlphaFoldDB" id="A0A931F6L4"/>
<sequence>MLKSCKKESYIYPLILSIIFVMVLSLNVGAVEHDPIVEIGNITRIDGARDNHLIGYGIIVGLAGSGDSTRSRATVQSVANMLDSFGVEVDADQVRSRNIAAVMVTADLPHNANPGDEIDVNVSSMGDARSIQGGTLLMTPLEAGDGQVYAVAQGSVSIGGYNIRGGGQEVRENHPTAGNIPGGATVENNIDYQLDSEELTLILNNSNFQTASDIASSINDNFAGNNYAQAENEGRVRVEVPQDYQNRVVDFIAEVNSLEVRPTMDAKVVINERTGTVVQGHNVRLSTVAVSHGNLSVMITTRTEVSQPEPFTEGETVEITETEIEVEEEEGQMMVVEGRSNVYDIVTALNAIGASPRDLVAIFQEIQAAGALHGQLEIR</sequence>
<keyword evidence="7" id="KW-0966">Cell projection</keyword>
<comment type="subcellular location">
    <subcellularLocation>
        <location evidence="2 5">Bacterial flagellum basal body</location>
    </subcellularLocation>
</comment>
<dbReference type="Pfam" id="PF02119">
    <property type="entry name" value="FlgI"/>
    <property type="match status" value="1"/>
</dbReference>
<comment type="similarity">
    <text evidence="5">Belongs to the FlgI family.</text>
</comment>
<dbReference type="InterPro" id="IPR001782">
    <property type="entry name" value="Flag_FlgI"/>
</dbReference>
<organism evidence="7 8">
    <name type="scientific">Halonatronomonas betaini</name>
    <dbReference type="NCBI Taxonomy" id="2778430"/>
    <lineage>
        <taxon>Bacteria</taxon>
        <taxon>Bacillati</taxon>
        <taxon>Bacillota</taxon>
        <taxon>Clostridia</taxon>
        <taxon>Halanaerobiales</taxon>
        <taxon>Halarsenatibacteraceae</taxon>
        <taxon>Halonatronomonas</taxon>
    </lineage>
</organism>
<accession>A0A931F6L4</accession>
<comment type="subunit">
    <text evidence="5">The basal body constitutes a major portion of the flagellar organelle and consists of four rings (L,P,S, and M) mounted on a central rod.</text>
</comment>
<evidence type="ECO:0000313" key="7">
    <source>
        <dbReference type="EMBL" id="MBF8435716.1"/>
    </source>
</evidence>
<keyword evidence="4 5" id="KW-0975">Bacterial flagellum</keyword>
<dbReference type="PRINTS" id="PR01010">
    <property type="entry name" value="FLGPRINGFLGI"/>
</dbReference>
<comment type="function">
    <text evidence="1 5">Assembles around the rod to form the L-ring and probably protects the motor/basal body from shearing forces during rotation.</text>
</comment>
<keyword evidence="8" id="KW-1185">Reference proteome</keyword>
<evidence type="ECO:0000313" key="8">
    <source>
        <dbReference type="Proteomes" id="UP000621436"/>
    </source>
</evidence>
<proteinExistence type="inferred from homology"/>
<keyword evidence="3" id="KW-0732">Signal</keyword>
<name>A0A931F6L4_9FIRM</name>
<evidence type="ECO:0000256" key="2">
    <source>
        <dbReference type="ARBA" id="ARBA00004117"/>
    </source>
</evidence>
<dbReference type="RefSeq" id="WP_270452379.1">
    <property type="nucleotide sequence ID" value="NZ_JADPIE010000001.1"/>
</dbReference>
<keyword evidence="6" id="KW-0812">Transmembrane</keyword>
<dbReference type="PANTHER" id="PTHR30381:SF0">
    <property type="entry name" value="FLAGELLAR P-RING PROTEIN"/>
    <property type="match status" value="1"/>
</dbReference>
<gene>
    <name evidence="5" type="primary">flgI</name>
    <name evidence="7" type="ORF">I0Q91_01360</name>
</gene>
<evidence type="ECO:0000256" key="6">
    <source>
        <dbReference type="SAM" id="Phobius"/>
    </source>
</evidence>
<comment type="caution">
    <text evidence="7">The sequence shown here is derived from an EMBL/GenBank/DDBJ whole genome shotgun (WGS) entry which is preliminary data.</text>
</comment>
<dbReference type="Proteomes" id="UP000621436">
    <property type="component" value="Unassembled WGS sequence"/>
</dbReference>
<dbReference type="PANTHER" id="PTHR30381">
    <property type="entry name" value="FLAGELLAR P-RING PERIPLASMIC PROTEIN FLGI"/>
    <property type="match status" value="1"/>
</dbReference>
<evidence type="ECO:0000256" key="3">
    <source>
        <dbReference type="ARBA" id="ARBA00022729"/>
    </source>
</evidence>
<keyword evidence="6" id="KW-1133">Transmembrane helix</keyword>
<dbReference type="GO" id="GO:0030288">
    <property type="term" value="C:outer membrane-bounded periplasmic space"/>
    <property type="evidence" value="ECO:0007669"/>
    <property type="project" value="InterPro"/>
</dbReference>
<keyword evidence="7" id="KW-0969">Cilium</keyword>
<dbReference type="HAMAP" id="MF_00416">
    <property type="entry name" value="FlgI"/>
    <property type="match status" value="1"/>
</dbReference>
<dbReference type="GO" id="GO:0009428">
    <property type="term" value="C:bacterial-type flagellum basal body, distal rod, P ring"/>
    <property type="evidence" value="ECO:0007669"/>
    <property type="project" value="InterPro"/>
</dbReference>
<feature type="transmembrane region" description="Helical" evidence="6">
    <location>
        <begin position="12"/>
        <end position="31"/>
    </location>
</feature>
<keyword evidence="7" id="KW-0282">Flagellum</keyword>